<sequence>MEGKSSFDISGSLTSYAIAVVRNALDMRVVKAAGELSVDHFARLLSVVAEGIEDPRLPVGRCKGLVAGFSSEFTTGTLKVVQTLVTRCLDAFTGRPHLYGGPSELKACYLELIAKHCSDRLLFDQLTSGVFGLCSQVLSCVCVVIHAPASSLRPASATAGNEARASQLGGKQSKPVAGTLPSWVSPSQPLGVAESRAFSRHLTTLTIKTVPRTHTTQQHTTAAAETQKAESLVEPFAKHVAHVMLAYVGSMNDPLCTLTPEMRRELEPGLFSLCEMLGEYNRDALMVSALDSGGKTIMKSL</sequence>
<reference evidence="3" key="2">
    <citation type="submission" date="2015-01" db="EMBL/GenBank/DDBJ databases">
        <title>Evolutionary Origins and Diversification of the Mycorrhizal Mutualists.</title>
        <authorList>
            <consortium name="DOE Joint Genome Institute"/>
            <consortium name="Mycorrhizal Genomics Consortium"/>
            <person name="Kohler A."/>
            <person name="Kuo A."/>
            <person name="Nagy L.G."/>
            <person name="Floudas D."/>
            <person name="Copeland A."/>
            <person name="Barry K.W."/>
            <person name="Cichocki N."/>
            <person name="Veneault-Fourrey C."/>
            <person name="LaButti K."/>
            <person name="Lindquist E.A."/>
            <person name="Lipzen A."/>
            <person name="Lundell T."/>
            <person name="Morin E."/>
            <person name="Murat C."/>
            <person name="Riley R."/>
            <person name="Ohm R."/>
            <person name="Sun H."/>
            <person name="Tunlid A."/>
            <person name="Henrissat B."/>
            <person name="Grigoriev I.V."/>
            <person name="Hibbett D.S."/>
            <person name="Martin F."/>
        </authorList>
    </citation>
    <scope>NUCLEOTIDE SEQUENCE [LARGE SCALE GENOMIC DNA]</scope>
    <source>
        <strain evidence="3">441</strain>
    </source>
</reference>
<evidence type="ECO:0000313" key="3">
    <source>
        <dbReference type="Proteomes" id="UP000054018"/>
    </source>
</evidence>
<dbReference type="EMBL" id="KN833870">
    <property type="protein sequence ID" value="KIK15978.1"/>
    <property type="molecule type" value="Genomic_DNA"/>
</dbReference>
<organism evidence="2 3">
    <name type="scientific">Pisolithus microcarpus 441</name>
    <dbReference type="NCBI Taxonomy" id="765257"/>
    <lineage>
        <taxon>Eukaryota</taxon>
        <taxon>Fungi</taxon>
        <taxon>Dikarya</taxon>
        <taxon>Basidiomycota</taxon>
        <taxon>Agaricomycotina</taxon>
        <taxon>Agaricomycetes</taxon>
        <taxon>Agaricomycetidae</taxon>
        <taxon>Boletales</taxon>
        <taxon>Sclerodermatineae</taxon>
        <taxon>Pisolithaceae</taxon>
        <taxon>Pisolithus</taxon>
    </lineage>
</organism>
<dbReference type="AlphaFoldDB" id="A0A0C9Z801"/>
<evidence type="ECO:0000313" key="2">
    <source>
        <dbReference type="EMBL" id="KIK15978.1"/>
    </source>
</evidence>
<keyword evidence="3" id="KW-1185">Reference proteome</keyword>
<dbReference type="OrthoDB" id="160374at2759"/>
<dbReference type="Pfam" id="PF10441">
    <property type="entry name" value="Urb2"/>
    <property type="match status" value="1"/>
</dbReference>
<dbReference type="InterPro" id="IPR018849">
    <property type="entry name" value="Urb2/Npa2_C"/>
</dbReference>
<feature type="domain" description="Nucleolar 27S pre-rRNA processing Urb2/Npa2 C-terminal" evidence="1">
    <location>
        <begin position="136"/>
        <end position="301"/>
    </location>
</feature>
<reference evidence="2 3" key="1">
    <citation type="submission" date="2014-04" db="EMBL/GenBank/DDBJ databases">
        <authorList>
            <consortium name="DOE Joint Genome Institute"/>
            <person name="Kuo A."/>
            <person name="Kohler A."/>
            <person name="Costa M.D."/>
            <person name="Nagy L.G."/>
            <person name="Floudas D."/>
            <person name="Copeland A."/>
            <person name="Barry K.W."/>
            <person name="Cichocki N."/>
            <person name="Veneault-Fourrey C."/>
            <person name="LaButti K."/>
            <person name="Lindquist E.A."/>
            <person name="Lipzen A."/>
            <person name="Lundell T."/>
            <person name="Morin E."/>
            <person name="Murat C."/>
            <person name="Sun H."/>
            <person name="Tunlid A."/>
            <person name="Henrissat B."/>
            <person name="Grigoriev I.V."/>
            <person name="Hibbett D.S."/>
            <person name="Martin F."/>
            <person name="Nordberg H.P."/>
            <person name="Cantor M.N."/>
            <person name="Hua S.X."/>
        </authorList>
    </citation>
    <scope>NUCLEOTIDE SEQUENCE [LARGE SCALE GENOMIC DNA]</scope>
    <source>
        <strain evidence="2 3">441</strain>
    </source>
</reference>
<accession>A0A0C9Z801</accession>
<gene>
    <name evidence="2" type="ORF">PISMIDRAFT_16122</name>
</gene>
<name>A0A0C9Z801_9AGAM</name>
<dbReference type="STRING" id="765257.A0A0C9Z801"/>
<dbReference type="Proteomes" id="UP000054018">
    <property type="component" value="Unassembled WGS sequence"/>
</dbReference>
<dbReference type="HOGENOM" id="CLU_891729_0_0_1"/>
<proteinExistence type="predicted"/>
<protein>
    <recommendedName>
        <fullName evidence="1">Nucleolar 27S pre-rRNA processing Urb2/Npa2 C-terminal domain-containing protein</fullName>
    </recommendedName>
</protein>
<evidence type="ECO:0000259" key="1">
    <source>
        <dbReference type="Pfam" id="PF10441"/>
    </source>
</evidence>